<organism evidence="1">
    <name type="scientific">marine metagenome</name>
    <dbReference type="NCBI Taxonomy" id="408172"/>
    <lineage>
        <taxon>unclassified sequences</taxon>
        <taxon>metagenomes</taxon>
        <taxon>ecological metagenomes</taxon>
    </lineage>
</organism>
<protein>
    <submittedName>
        <fullName evidence="1">Uncharacterized protein</fullName>
    </submittedName>
</protein>
<proteinExistence type="predicted"/>
<accession>A0A382Y8I3</accession>
<feature type="non-terminal residue" evidence="1">
    <location>
        <position position="81"/>
    </location>
</feature>
<dbReference type="EMBL" id="UINC01173763">
    <property type="protein sequence ID" value="SVD79534.1"/>
    <property type="molecule type" value="Genomic_DNA"/>
</dbReference>
<feature type="non-terminal residue" evidence="1">
    <location>
        <position position="1"/>
    </location>
</feature>
<dbReference type="AlphaFoldDB" id="A0A382Y8I3"/>
<reference evidence="1" key="1">
    <citation type="submission" date="2018-05" db="EMBL/GenBank/DDBJ databases">
        <authorList>
            <person name="Lanie J.A."/>
            <person name="Ng W.-L."/>
            <person name="Kazmierczak K.M."/>
            <person name="Andrzejewski T.M."/>
            <person name="Davidsen T.M."/>
            <person name="Wayne K.J."/>
            <person name="Tettelin H."/>
            <person name="Glass J.I."/>
            <person name="Rusch D."/>
            <person name="Podicherti R."/>
            <person name="Tsui H.-C.T."/>
            <person name="Winkler M.E."/>
        </authorList>
    </citation>
    <scope>NUCLEOTIDE SEQUENCE</scope>
</reference>
<name>A0A382Y8I3_9ZZZZ</name>
<gene>
    <name evidence="1" type="ORF">METZ01_LOCUS432388</name>
</gene>
<evidence type="ECO:0000313" key="1">
    <source>
        <dbReference type="EMBL" id="SVD79534.1"/>
    </source>
</evidence>
<sequence>VDELLSSVESDVDPPAGLNPLVLSLWLAQKGRWDASHEVAQDIHESDGSWVHAYLHRVEGDIGNARYWYSRAGKPAKSADD</sequence>